<keyword evidence="8" id="KW-0547">Nucleotide-binding</keyword>
<evidence type="ECO:0000313" key="19">
    <source>
        <dbReference type="Proteomes" id="UP000054064"/>
    </source>
</evidence>
<proteinExistence type="inferred from homology"/>
<comment type="catalytic activity">
    <reaction evidence="13">
        <text>L-seryl-[protein] + ATP = O-phospho-L-seryl-[protein] + ADP + H(+)</text>
        <dbReference type="Rhea" id="RHEA:17989"/>
        <dbReference type="Rhea" id="RHEA-COMP:9863"/>
        <dbReference type="Rhea" id="RHEA-COMP:11604"/>
        <dbReference type="ChEBI" id="CHEBI:15378"/>
        <dbReference type="ChEBI" id="CHEBI:29999"/>
        <dbReference type="ChEBI" id="CHEBI:30616"/>
        <dbReference type="ChEBI" id="CHEBI:83421"/>
        <dbReference type="ChEBI" id="CHEBI:456216"/>
        <dbReference type="EC" id="2.7.11.1"/>
    </reaction>
</comment>
<dbReference type="InterPro" id="IPR011009">
    <property type="entry name" value="Kinase-like_dom_sf"/>
</dbReference>
<evidence type="ECO:0000256" key="5">
    <source>
        <dbReference type="ARBA" id="ARBA00022553"/>
    </source>
</evidence>
<feature type="non-terminal residue" evidence="18">
    <location>
        <position position="1"/>
    </location>
</feature>
<dbReference type="PROSITE" id="PS50011">
    <property type="entry name" value="PROTEIN_KINASE_DOM"/>
    <property type="match status" value="1"/>
</dbReference>
<evidence type="ECO:0000256" key="6">
    <source>
        <dbReference type="ARBA" id="ARBA00022679"/>
    </source>
</evidence>
<dbReference type="CDD" id="cd14410">
    <property type="entry name" value="UBA_SIK3"/>
    <property type="match status" value="1"/>
</dbReference>
<keyword evidence="6" id="KW-0808">Transferase</keyword>
<evidence type="ECO:0000256" key="9">
    <source>
        <dbReference type="ARBA" id="ARBA00022777"/>
    </source>
</evidence>
<evidence type="ECO:0000256" key="12">
    <source>
        <dbReference type="ARBA" id="ARBA00047899"/>
    </source>
</evidence>
<evidence type="ECO:0000256" key="3">
    <source>
        <dbReference type="ARBA" id="ARBA00012513"/>
    </source>
</evidence>
<feature type="domain" description="Protein kinase" evidence="16">
    <location>
        <begin position="1"/>
        <end position="168"/>
    </location>
</feature>
<dbReference type="GO" id="GO:0035556">
    <property type="term" value="P:intracellular signal transduction"/>
    <property type="evidence" value="ECO:0007669"/>
    <property type="project" value="TreeGrafter"/>
</dbReference>
<evidence type="ECO:0000256" key="15">
    <source>
        <dbReference type="SAM" id="MobiDB-lite"/>
    </source>
</evidence>
<dbReference type="GO" id="GO:0000226">
    <property type="term" value="P:microtubule cytoskeleton organization"/>
    <property type="evidence" value="ECO:0007669"/>
    <property type="project" value="TreeGrafter"/>
</dbReference>
<dbReference type="InterPro" id="IPR015940">
    <property type="entry name" value="UBA"/>
</dbReference>
<gene>
    <name evidence="18" type="ORF">N320_11123</name>
</gene>
<evidence type="ECO:0000259" key="16">
    <source>
        <dbReference type="PROSITE" id="PS50011"/>
    </source>
</evidence>
<dbReference type="SMART" id="SM00220">
    <property type="entry name" value="S_TKc"/>
    <property type="match status" value="1"/>
</dbReference>
<dbReference type="Pfam" id="PF23312">
    <property type="entry name" value="UBA_SIK3"/>
    <property type="match status" value="1"/>
</dbReference>
<evidence type="ECO:0000256" key="2">
    <source>
        <dbReference type="ARBA" id="ARBA00006234"/>
    </source>
</evidence>
<dbReference type="Pfam" id="PF00069">
    <property type="entry name" value="Pkinase"/>
    <property type="match status" value="1"/>
</dbReference>
<comment type="catalytic activity">
    <reaction evidence="12">
        <text>L-threonyl-[protein] + ATP = O-phospho-L-threonyl-[protein] + ADP + H(+)</text>
        <dbReference type="Rhea" id="RHEA:46608"/>
        <dbReference type="Rhea" id="RHEA-COMP:11060"/>
        <dbReference type="Rhea" id="RHEA-COMP:11605"/>
        <dbReference type="ChEBI" id="CHEBI:15378"/>
        <dbReference type="ChEBI" id="CHEBI:30013"/>
        <dbReference type="ChEBI" id="CHEBI:30616"/>
        <dbReference type="ChEBI" id="CHEBI:61977"/>
        <dbReference type="ChEBI" id="CHEBI:456216"/>
        <dbReference type="EC" id="2.7.11.1"/>
    </reaction>
</comment>
<keyword evidence="7" id="KW-0479">Metal-binding</keyword>
<dbReference type="EC" id="2.7.11.1" evidence="3"/>
<evidence type="ECO:0000256" key="11">
    <source>
        <dbReference type="ARBA" id="ARBA00022842"/>
    </source>
</evidence>
<feature type="domain" description="UBA" evidence="17">
    <location>
        <begin position="195"/>
        <end position="235"/>
    </location>
</feature>
<accession>A0A091HGD2</accession>
<comment type="similarity">
    <text evidence="2">Belongs to the protein kinase superfamily. CAMK Ser/Thr protein kinase family. SNF1 subfamily.</text>
</comment>
<keyword evidence="4" id="KW-0723">Serine/threonine-protein kinase</keyword>
<feature type="compositionally biased region" description="Polar residues" evidence="15">
    <location>
        <begin position="662"/>
        <end position="683"/>
    </location>
</feature>
<evidence type="ECO:0000256" key="14">
    <source>
        <dbReference type="SAM" id="Coils"/>
    </source>
</evidence>
<evidence type="ECO:0000256" key="8">
    <source>
        <dbReference type="ARBA" id="ARBA00022741"/>
    </source>
</evidence>
<keyword evidence="10" id="KW-0067">ATP-binding</keyword>
<evidence type="ECO:0000256" key="13">
    <source>
        <dbReference type="ARBA" id="ARBA00048679"/>
    </source>
</evidence>
<sequence>LADHLVAHGRMAEKEARRKFKQIVAAVNFCHCRNIVHRDLKAENLLLDANLNIKIADFGFSNIFTPGQLLKTWCGSPPYAAPELFEGKEYDGPKVDIWSLGVVLYVLVCGALPFDGSTLQNLRARVLSGKFRIPFFMSTECEHLIRHMLVLEPSKRLSMEQICKHKWMKLGEADAEFDRLIAECQHLKTERQMEPLNEDVLLAMVDMGLDKDRTVQSLRADAYDHYSAIYSLLCDRLKRHKNLRIAASPSLPRTMTFPTSANIQAEQTGNTLSINVPQVQLINPENQIVETDGTMNLDSDEGEEPSPEALVRYLSMRRHTVGVADPRTEVMEDLQKLVPGFPRVVPQAPFLQVTPNVNFMHNVLPRQNLQPTGQLEYKEQSLLQPPTLQLLNGMGPLGRRASDGGANIQLHAQQLLKRPRGPSPLVTMTPAVPAVTPVDEESSDGEPDQEAVQRYLANRSKRHTLAMTNPTAEIPPDLQRQLGQQSFRPRAWAPHLVPDQHRSIYKDSNTLPLPTERFSPVRRFSDGAASIQAFKAHLEKMGTNSSIKQLQQECEQLQKMYGGHMDERTLEKTQQQHMLYQQEQHHQILHQQIQDCIRPPQPSPPLQAPCENQPALLTHQLQRLRIQPSSPPPNHPNNHLFRQPSSSPPPVSSSVLQPHGAASQSPFQGMPSHNTLSPQSGNCSPPPNMGLTCLGLQQQSQPQQVTIQVQEPSDLVGSNLLQGASVAGQGLSPHTRTVPISPSASQMQMQHRANLMASLSYGHRQLSHGSPALFSVPRSLTVTRYPPTNYDQVHLHPHLFPEQPRVSPTALKVPQLDQYPSFPQNAHQQPQQHYTASALQQALLSPTPPDYSRHQQVPQLLQGLLSPRRDAGNMGASVGQSLSERQSLSLPYQSADTYHPQNSPQHLLKIRAQDCAQQVPAPVPPHGYAHQPALFHSESMEEDCAGEGARDSFPDSKGSNALTKGCHESPLLVSTVGHGEPD</sequence>
<dbReference type="PANTHER" id="PTHR24346">
    <property type="entry name" value="MAP/MICROTUBULE AFFINITY-REGULATING KINASE"/>
    <property type="match status" value="1"/>
</dbReference>
<dbReference type="Gene3D" id="1.10.510.10">
    <property type="entry name" value="Transferase(Phosphotransferase) domain 1"/>
    <property type="match status" value="1"/>
</dbReference>
<dbReference type="PANTHER" id="PTHR24346:SF42">
    <property type="entry name" value="SERINE_THREONINE-PROTEIN KINASE SIK3"/>
    <property type="match status" value="1"/>
</dbReference>
<evidence type="ECO:0000256" key="10">
    <source>
        <dbReference type="ARBA" id="ARBA00022840"/>
    </source>
</evidence>
<dbReference type="PROSITE" id="PS50030">
    <property type="entry name" value="UBA"/>
    <property type="match status" value="1"/>
</dbReference>
<dbReference type="GO" id="GO:0005524">
    <property type="term" value="F:ATP binding"/>
    <property type="evidence" value="ECO:0007669"/>
    <property type="project" value="UniProtKB-KW"/>
</dbReference>
<protein>
    <recommendedName>
        <fullName evidence="3">non-specific serine/threonine protein kinase</fullName>
        <ecNumber evidence="3">2.7.11.1</ecNumber>
    </recommendedName>
</protein>
<evidence type="ECO:0000256" key="4">
    <source>
        <dbReference type="ARBA" id="ARBA00022527"/>
    </source>
</evidence>
<dbReference type="GO" id="GO:0050321">
    <property type="term" value="F:tau-protein kinase activity"/>
    <property type="evidence" value="ECO:0007669"/>
    <property type="project" value="TreeGrafter"/>
</dbReference>
<dbReference type="InterPro" id="IPR008271">
    <property type="entry name" value="Ser/Thr_kinase_AS"/>
</dbReference>
<feature type="region of interest" description="Disordered" evidence="15">
    <location>
        <begin position="626"/>
        <end position="694"/>
    </location>
</feature>
<dbReference type="Proteomes" id="UP000054064">
    <property type="component" value="Unassembled WGS sequence"/>
</dbReference>
<dbReference type="PROSITE" id="PS00108">
    <property type="entry name" value="PROTEIN_KINASE_ST"/>
    <property type="match status" value="1"/>
</dbReference>
<dbReference type="InterPro" id="IPR057380">
    <property type="entry name" value="UBA_SIK1/2/3"/>
</dbReference>
<dbReference type="InterPro" id="IPR000719">
    <property type="entry name" value="Prot_kinase_dom"/>
</dbReference>
<keyword evidence="9 18" id="KW-0418">Kinase</keyword>
<keyword evidence="14" id="KW-0175">Coiled coil</keyword>
<feature type="coiled-coil region" evidence="14">
    <location>
        <begin position="540"/>
        <end position="567"/>
    </location>
</feature>
<evidence type="ECO:0000256" key="7">
    <source>
        <dbReference type="ARBA" id="ARBA00022723"/>
    </source>
</evidence>
<name>A0A091HGD2_BUCRH</name>
<dbReference type="GO" id="GO:0005737">
    <property type="term" value="C:cytoplasm"/>
    <property type="evidence" value="ECO:0007669"/>
    <property type="project" value="TreeGrafter"/>
</dbReference>
<organism evidence="18 19">
    <name type="scientific">Buceros rhinoceros silvestris</name>
    <dbReference type="NCBI Taxonomy" id="175836"/>
    <lineage>
        <taxon>Eukaryota</taxon>
        <taxon>Metazoa</taxon>
        <taxon>Chordata</taxon>
        <taxon>Craniata</taxon>
        <taxon>Vertebrata</taxon>
        <taxon>Euteleostomi</taxon>
        <taxon>Archelosauria</taxon>
        <taxon>Archosauria</taxon>
        <taxon>Dinosauria</taxon>
        <taxon>Saurischia</taxon>
        <taxon>Theropoda</taxon>
        <taxon>Coelurosauria</taxon>
        <taxon>Aves</taxon>
        <taxon>Neognathae</taxon>
        <taxon>Neoaves</taxon>
        <taxon>Telluraves</taxon>
        <taxon>Coraciimorphae</taxon>
        <taxon>Bucerotiformes</taxon>
        <taxon>Bucerotidae</taxon>
        <taxon>Buceros</taxon>
    </lineage>
</organism>
<comment type="cofactor">
    <cofactor evidence="1">
        <name>Mg(2+)</name>
        <dbReference type="ChEBI" id="CHEBI:18420"/>
    </cofactor>
</comment>
<keyword evidence="5" id="KW-0597">Phosphoprotein</keyword>
<reference evidence="18 19" key="1">
    <citation type="submission" date="2014-04" db="EMBL/GenBank/DDBJ databases">
        <title>Genome evolution of avian class.</title>
        <authorList>
            <person name="Zhang G."/>
            <person name="Li C."/>
        </authorList>
    </citation>
    <scope>NUCLEOTIDE SEQUENCE [LARGE SCALE GENOMIC DNA]</scope>
    <source>
        <strain evidence="18">BGI_N320</strain>
    </source>
</reference>
<evidence type="ECO:0000259" key="17">
    <source>
        <dbReference type="PROSITE" id="PS50030"/>
    </source>
</evidence>
<keyword evidence="11" id="KW-0460">Magnesium</keyword>
<feature type="region of interest" description="Disordered" evidence="15">
    <location>
        <begin position="939"/>
        <end position="965"/>
    </location>
</feature>
<evidence type="ECO:0000256" key="1">
    <source>
        <dbReference type="ARBA" id="ARBA00001946"/>
    </source>
</evidence>
<feature type="non-terminal residue" evidence="18">
    <location>
        <position position="982"/>
    </location>
</feature>
<dbReference type="SUPFAM" id="SSF56112">
    <property type="entry name" value="Protein kinase-like (PK-like)"/>
    <property type="match status" value="1"/>
</dbReference>
<dbReference type="FunFam" id="1.10.510.10:FF:000156">
    <property type="entry name" value="Serine/threonine-protein kinase SIK3 homolog"/>
    <property type="match status" value="1"/>
</dbReference>
<dbReference type="GO" id="GO:0046872">
    <property type="term" value="F:metal ion binding"/>
    <property type="evidence" value="ECO:0007669"/>
    <property type="project" value="UniProtKB-KW"/>
</dbReference>
<evidence type="ECO:0000313" key="18">
    <source>
        <dbReference type="EMBL" id="KFO93790.1"/>
    </source>
</evidence>
<keyword evidence="19" id="KW-1185">Reference proteome</keyword>
<dbReference type="EMBL" id="KL534131">
    <property type="protein sequence ID" value="KFO93790.1"/>
    <property type="molecule type" value="Genomic_DNA"/>
</dbReference>
<dbReference type="AlphaFoldDB" id="A0A091HGD2"/>